<comment type="caution">
    <text evidence="3">The sequence shown here is derived from an EMBL/GenBank/DDBJ whole genome shotgun (WGS) entry which is preliminary data.</text>
</comment>
<evidence type="ECO:0000313" key="4">
    <source>
        <dbReference type="Proteomes" id="UP000277108"/>
    </source>
</evidence>
<dbReference type="Pfam" id="PF03061">
    <property type="entry name" value="4HBT"/>
    <property type="match status" value="1"/>
</dbReference>
<dbReference type="SUPFAM" id="SSF54637">
    <property type="entry name" value="Thioesterase/thiol ester dehydrase-isomerase"/>
    <property type="match status" value="1"/>
</dbReference>
<dbReference type="InterPro" id="IPR029069">
    <property type="entry name" value="HotDog_dom_sf"/>
</dbReference>
<feature type="domain" description="Thioesterase" evidence="2">
    <location>
        <begin position="34"/>
        <end position="109"/>
    </location>
</feature>
<evidence type="ECO:0000256" key="1">
    <source>
        <dbReference type="ARBA" id="ARBA00022801"/>
    </source>
</evidence>
<dbReference type="AlphaFoldDB" id="A0A3N5CK69"/>
<evidence type="ECO:0000259" key="2">
    <source>
        <dbReference type="Pfam" id="PF03061"/>
    </source>
</evidence>
<dbReference type="InterPro" id="IPR003736">
    <property type="entry name" value="PAAI_dom"/>
</dbReference>
<dbReference type="Proteomes" id="UP000277108">
    <property type="component" value="Unassembled WGS sequence"/>
</dbReference>
<reference evidence="3 4" key="1">
    <citation type="submission" date="2018-11" db="EMBL/GenBank/DDBJ databases">
        <title>Genomic Encyclopedia of Type Strains, Phase IV (KMG-IV): sequencing the most valuable type-strain genomes for metagenomic binning, comparative biology and taxonomic classification.</title>
        <authorList>
            <person name="Goeker M."/>
        </authorList>
    </citation>
    <scope>NUCLEOTIDE SEQUENCE [LARGE SCALE GENOMIC DNA]</scope>
    <source>
        <strain evidence="3 4">DSM 29158</strain>
    </source>
</reference>
<dbReference type="OrthoDB" id="328435at2"/>
<dbReference type="NCBIfam" id="TIGR00369">
    <property type="entry name" value="unchar_dom_1"/>
    <property type="match status" value="1"/>
</dbReference>
<dbReference type="RefSeq" id="WP_123807656.1">
    <property type="nucleotide sequence ID" value="NZ_RKRK01000002.1"/>
</dbReference>
<dbReference type="InterPro" id="IPR006683">
    <property type="entry name" value="Thioestr_dom"/>
</dbReference>
<keyword evidence="1" id="KW-0378">Hydrolase</keyword>
<evidence type="ECO:0000313" key="3">
    <source>
        <dbReference type="EMBL" id="RPF58221.1"/>
    </source>
</evidence>
<keyword evidence="4" id="KW-1185">Reference proteome</keyword>
<protein>
    <submittedName>
        <fullName evidence="3">Uncharacterized protein (TIGR00369 family)</fullName>
    </submittedName>
</protein>
<name>A0A3N5CK69_9BACL</name>
<organism evidence="3 4">
    <name type="scientific">Abyssicoccus albus</name>
    <dbReference type="NCBI Taxonomy" id="1817405"/>
    <lineage>
        <taxon>Bacteria</taxon>
        <taxon>Bacillati</taxon>
        <taxon>Bacillota</taxon>
        <taxon>Bacilli</taxon>
        <taxon>Bacillales</taxon>
        <taxon>Abyssicoccaceae</taxon>
    </lineage>
</organism>
<dbReference type="EMBL" id="RKRK01000002">
    <property type="protein sequence ID" value="RPF58221.1"/>
    <property type="molecule type" value="Genomic_DNA"/>
</dbReference>
<proteinExistence type="predicted"/>
<dbReference type="Gene3D" id="3.10.129.10">
    <property type="entry name" value="Hotdog Thioesterase"/>
    <property type="match status" value="1"/>
</dbReference>
<dbReference type="GO" id="GO:0016289">
    <property type="term" value="F:acyl-CoA hydrolase activity"/>
    <property type="evidence" value="ECO:0007669"/>
    <property type="project" value="UniProtKB-ARBA"/>
</dbReference>
<dbReference type="CDD" id="cd03443">
    <property type="entry name" value="PaaI_thioesterase"/>
    <property type="match status" value="1"/>
</dbReference>
<accession>A0A3N5CK69</accession>
<sequence length="123" mass="13895">MDAKIYEIFPLDIQLDKDQSTAALEIKEHMMNQYGIVHGGVITLFADTLMGEHAKQFYDDHTAVVTGQMNTYFINPAQSSSLYAEAHFIKKGRSNIVIECSVFADEKKVTHFNAIFHPVSKLK</sequence>
<gene>
    <name evidence="3" type="ORF">EDD62_0865</name>
</gene>